<dbReference type="EMBL" id="HBHP01026787">
    <property type="protein sequence ID" value="CAD9772599.1"/>
    <property type="molecule type" value="Transcribed_RNA"/>
</dbReference>
<accession>A0A7S2XE16</accession>
<sequence>MGSSSSLGISDVKRKLEEHTYKLKFSPNPSPVARGRLKLKVKRYWFYRSVHQSSEHAAVECDLLVEDGKFRAREHVVVKLLLRDNRRNVAWFDRKDIADMKQNYSRLGAFLREHPQKDLRVINWHILTVCDPGGKAMDLWVEEYVEDFKKSVDTMAPTHRTMILVAKDHRLRALQKAMLAADHPVLVDCQGAITDKAVVLCDVEYHDTLGKFGFDPKQSYFKLCAHYGRCPSNIRRDGWRLAGVVMLQYLLLPEDWSSCHFFLGWGAYALSFMLFVNVVQFLSYVPRVAGAAVSFFDFFLLLLFGGDAAQGRRRGMKRP</sequence>
<evidence type="ECO:0000313" key="2">
    <source>
        <dbReference type="EMBL" id="CAD9772599.1"/>
    </source>
</evidence>
<feature type="transmembrane region" description="Helical" evidence="1">
    <location>
        <begin position="288"/>
        <end position="309"/>
    </location>
</feature>
<name>A0A7S2XE16_9EUKA</name>
<protein>
    <submittedName>
        <fullName evidence="2">Uncharacterized protein</fullName>
    </submittedName>
</protein>
<proteinExistence type="predicted"/>
<gene>
    <name evidence="2" type="ORF">LSP00402_LOCUS16589</name>
</gene>
<organism evidence="2">
    <name type="scientific">Lotharella oceanica</name>
    <dbReference type="NCBI Taxonomy" id="641309"/>
    <lineage>
        <taxon>Eukaryota</taxon>
        <taxon>Sar</taxon>
        <taxon>Rhizaria</taxon>
        <taxon>Cercozoa</taxon>
        <taxon>Chlorarachniophyceae</taxon>
        <taxon>Lotharella</taxon>
    </lineage>
</organism>
<keyword evidence="1" id="KW-0472">Membrane</keyword>
<keyword evidence="1" id="KW-0812">Transmembrane</keyword>
<evidence type="ECO:0000256" key="1">
    <source>
        <dbReference type="SAM" id="Phobius"/>
    </source>
</evidence>
<reference evidence="2" key="1">
    <citation type="submission" date="2021-01" db="EMBL/GenBank/DDBJ databases">
        <authorList>
            <person name="Corre E."/>
            <person name="Pelletier E."/>
            <person name="Niang G."/>
            <person name="Scheremetjew M."/>
            <person name="Finn R."/>
            <person name="Kale V."/>
            <person name="Holt S."/>
            <person name="Cochrane G."/>
            <person name="Meng A."/>
            <person name="Brown T."/>
            <person name="Cohen L."/>
        </authorList>
    </citation>
    <scope>NUCLEOTIDE SEQUENCE</scope>
    <source>
        <strain evidence="2">CCMP622</strain>
    </source>
</reference>
<keyword evidence="1" id="KW-1133">Transmembrane helix</keyword>
<dbReference type="AlphaFoldDB" id="A0A7S2XE16"/>